<sequence length="476" mass="51406">MPPRRAQDPAASDSSVTPTPTVEAPWLQDVEGVLGIMREEVASRFGTVDQRLEDNNVQLAGLRSDLAALVASLNSEKSVPATEAASVPSPVSAALGRSLPPHLVSSVVPSGSPFRVTPNPLPYTPRAPWSDGPGYKQNFAVIDDLDTVGRRREDPTSFTSPRVENSASSGSVPAGVPKGYTIKTSDIGTFDGTSEDLELFIARVEAISASESDANWRQAVLRAMPLLLRGHAASWHQTLEPATRASLITLPAWFRVLQDVVGYVLDKTALLKAAFIGIPDSEIVYDVLASIPVEIRKQLSAPQHRSLIDVRNELRMQEQFWREERGRPLIKSVAVDSDVSDKPPRYASFAGPPLAAPATSSPAAVSPSAARRAAPASAAEPRRPSGKPISEDFDGSRLSYGIEPKSKKVMMRYPIPGTDRIMWCQRSCDKCGGDHFNFAHDHCARHTVPSLNTVAADDAYGYLVTTEGEDESTDFC</sequence>
<dbReference type="EMBL" id="LWDD02002970">
    <property type="protein sequence ID" value="KAE8238533.1"/>
    <property type="molecule type" value="Genomic_DNA"/>
</dbReference>
<reference evidence="2" key="2">
    <citation type="journal article" date="2019" name="IMA Fungus">
        <title>Genome sequencing and comparison of five Tilletia species to identify candidate genes for the detection of regulated species infecting wheat.</title>
        <authorList>
            <person name="Nguyen H.D.T."/>
            <person name="Sultana T."/>
            <person name="Kesanakurti P."/>
            <person name="Hambleton S."/>
        </authorList>
    </citation>
    <scope>NUCLEOTIDE SEQUENCE</scope>
    <source>
        <strain evidence="2">DAOMC 238032</strain>
    </source>
</reference>
<dbReference type="Proteomes" id="UP000077671">
    <property type="component" value="Unassembled WGS sequence"/>
</dbReference>
<feature type="region of interest" description="Disordered" evidence="1">
    <location>
        <begin position="150"/>
        <end position="174"/>
    </location>
</feature>
<proteinExistence type="predicted"/>
<accession>A0A8T8SF36</accession>
<feature type="region of interest" description="Disordered" evidence="1">
    <location>
        <begin position="1"/>
        <end position="24"/>
    </location>
</feature>
<dbReference type="AlphaFoldDB" id="A0A8T8SF36"/>
<protein>
    <submittedName>
        <fullName evidence="2">Uncharacterized protein</fullName>
    </submittedName>
</protein>
<evidence type="ECO:0000313" key="2">
    <source>
        <dbReference type="EMBL" id="KAE8238533.1"/>
    </source>
</evidence>
<feature type="region of interest" description="Disordered" evidence="1">
    <location>
        <begin position="336"/>
        <end position="398"/>
    </location>
</feature>
<evidence type="ECO:0000313" key="3">
    <source>
        <dbReference type="Proteomes" id="UP000077671"/>
    </source>
</evidence>
<gene>
    <name evidence="2" type="ORF">A4X03_0g8840</name>
</gene>
<name>A0A8T8SF36_9BASI</name>
<organism evidence="2 3">
    <name type="scientific">Tilletia caries</name>
    <name type="common">wheat bunt fungus</name>
    <dbReference type="NCBI Taxonomy" id="13290"/>
    <lineage>
        <taxon>Eukaryota</taxon>
        <taxon>Fungi</taxon>
        <taxon>Dikarya</taxon>
        <taxon>Basidiomycota</taxon>
        <taxon>Ustilaginomycotina</taxon>
        <taxon>Exobasidiomycetes</taxon>
        <taxon>Tilletiales</taxon>
        <taxon>Tilletiaceae</taxon>
        <taxon>Tilletia</taxon>
    </lineage>
</organism>
<feature type="compositionally biased region" description="Low complexity" evidence="1">
    <location>
        <begin position="350"/>
        <end position="379"/>
    </location>
</feature>
<evidence type="ECO:0000256" key="1">
    <source>
        <dbReference type="SAM" id="MobiDB-lite"/>
    </source>
</evidence>
<feature type="compositionally biased region" description="Polar residues" evidence="1">
    <location>
        <begin position="156"/>
        <end position="171"/>
    </location>
</feature>
<comment type="caution">
    <text evidence="2">The sequence shown here is derived from an EMBL/GenBank/DDBJ whole genome shotgun (WGS) entry which is preliminary data.</text>
</comment>
<reference evidence="2" key="1">
    <citation type="submission" date="2016-04" db="EMBL/GenBank/DDBJ databases">
        <authorList>
            <person name="Nguyen H.D."/>
            <person name="Kesanakurti P."/>
            <person name="Cullis J."/>
            <person name="Levesque C.A."/>
            <person name="Hambleton S."/>
        </authorList>
    </citation>
    <scope>NUCLEOTIDE SEQUENCE</scope>
    <source>
        <strain evidence="2">DAOMC 238032</strain>
    </source>
</reference>